<evidence type="ECO:0000256" key="1">
    <source>
        <dbReference type="ARBA" id="ARBA00001971"/>
    </source>
</evidence>
<dbReference type="CDD" id="cd11062">
    <property type="entry name" value="CYP58-like"/>
    <property type="match status" value="1"/>
</dbReference>
<evidence type="ECO:0000256" key="3">
    <source>
        <dbReference type="ARBA" id="ARBA00022617"/>
    </source>
</evidence>
<dbReference type="OrthoDB" id="3945418at2759"/>
<dbReference type="InterPro" id="IPR017972">
    <property type="entry name" value="Cyt_P450_CS"/>
</dbReference>
<gene>
    <name evidence="10" type="ORF">ASPCAL08666</name>
</gene>
<evidence type="ECO:0000256" key="4">
    <source>
        <dbReference type="ARBA" id="ARBA00022723"/>
    </source>
</evidence>
<dbReference type="GO" id="GO:0016705">
    <property type="term" value="F:oxidoreductase activity, acting on paired donors, with incorporation or reduction of molecular oxygen"/>
    <property type="evidence" value="ECO:0007669"/>
    <property type="project" value="InterPro"/>
</dbReference>
<sequence>MEPLQWLRWEVLLLSFAAFYLTKTIYRLYFHPLARFPGPRLTAATSLYEIYHDVFRGGKFLWEIEKMHEKYGPIIRITPNELHIKDPSFYNEIYTSGSRKRNKDPNFVGLFGSPTSMIATIDHNHHRFRRGILGHLFSKRSIINISPLIQAKVQRLMERLQQFYKDDSVVDLSAGFAALTADIITSYSYGESCDFLENKTFRSEVRDAIIETEKLDHITRLFPSVLTVLRHVPLWLFAAVKPATAVVAGIQEQVAEKSASAIRAAESGKSQGTLFDALTDPHIPAPERTLSRIHDEGMILLSGGTEPTANALTVAAFHIIHNKDILSTMRAEIQESGIEDLKTVSLAELEQLPYLTAVVNEALRLSHGLTIRPPRVAPNETLKYRDYIIPAKTPVSMSSYFVHMDPTIFPDPTSFDPNRWEEARKRGDNLTQFITSFGKGSRQCIGINLGYAELYFTLASFATYFDYELHDTTEASVRVARDCGVPFPETGHFMVRARVVGSIYPGPTSEGAP</sequence>
<proteinExistence type="inferred from homology"/>
<dbReference type="PRINTS" id="PR00465">
    <property type="entry name" value="EP450IV"/>
</dbReference>
<dbReference type="InterPro" id="IPR050121">
    <property type="entry name" value="Cytochrome_P450_monoxygenase"/>
</dbReference>
<keyword evidence="3 8" id="KW-0349">Heme</keyword>
<evidence type="ECO:0008006" key="12">
    <source>
        <dbReference type="Google" id="ProtNLM"/>
    </source>
</evidence>
<dbReference type="OMA" id="ITHDHHR"/>
<name>A0A0U5HKC3_ASPCI</name>
<dbReference type="GO" id="GO:0005506">
    <property type="term" value="F:iron ion binding"/>
    <property type="evidence" value="ECO:0007669"/>
    <property type="project" value="InterPro"/>
</dbReference>
<dbReference type="PANTHER" id="PTHR24305:SF157">
    <property type="entry name" value="N-ACETYLTRYPTOPHAN 6-HYDROXYLASE IVOC-RELATED"/>
    <property type="match status" value="1"/>
</dbReference>
<evidence type="ECO:0000256" key="7">
    <source>
        <dbReference type="ARBA" id="ARBA00023033"/>
    </source>
</evidence>
<evidence type="ECO:0000256" key="8">
    <source>
        <dbReference type="PIRSR" id="PIRSR602403-1"/>
    </source>
</evidence>
<dbReference type="PROSITE" id="PS00086">
    <property type="entry name" value="CYTOCHROME_P450"/>
    <property type="match status" value="1"/>
</dbReference>
<comment type="cofactor">
    <cofactor evidence="1 8">
        <name>heme</name>
        <dbReference type="ChEBI" id="CHEBI:30413"/>
    </cofactor>
</comment>
<keyword evidence="5 9" id="KW-0560">Oxidoreductase</keyword>
<dbReference type="STRING" id="454130.A0A0U5HKC3"/>
<dbReference type="GO" id="GO:0004497">
    <property type="term" value="F:monooxygenase activity"/>
    <property type="evidence" value="ECO:0007669"/>
    <property type="project" value="UniProtKB-KW"/>
</dbReference>
<comment type="similarity">
    <text evidence="2 9">Belongs to the cytochrome P450 family.</text>
</comment>
<evidence type="ECO:0000256" key="2">
    <source>
        <dbReference type="ARBA" id="ARBA00010617"/>
    </source>
</evidence>
<feature type="binding site" description="axial binding residue" evidence="8">
    <location>
        <position position="444"/>
    </location>
    <ligand>
        <name>heme</name>
        <dbReference type="ChEBI" id="CHEBI:30413"/>
    </ligand>
    <ligandPart>
        <name>Fe</name>
        <dbReference type="ChEBI" id="CHEBI:18248"/>
    </ligandPart>
</feature>
<evidence type="ECO:0000256" key="6">
    <source>
        <dbReference type="ARBA" id="ARBA00023004"/>
    </source>
</evidence>
<keyword evidence="6 8" id="KW-0408">Iron</keyword>
<evidence type="ECO:0000313" key="10">
    <source>
        <dbReference type="EMBL" id="CEN62024.1"/>
    </source>
</evidence>
<dbReference type="PRINTS" id="PR00385">
    <property type="entry name" value="P450"/>
</dbReference>
<dbReference type="GO" id="GO:0044550">
    <property type="term" value="P:secondary metabolite biosynthetic process"/>
    <property type="evidence" value="ECO:0007669"/>
    <property type="project" value="UniProtKB-ARBA"/>
</dbReference>
<reference evidence="11" key="1">
    <citation type="journal article" date="2016" name="Genome Announc.">
        <title>Draft genome sequences of fungus Aspergillus calidoustus.</title>
        <authorList>
            <person name="Horn F."/>
            <person name="Linde J."/>
            <person name="Mattern D.J."/>
            <person name="Walther G."/>
            <person name="Guthke R."/>
            <person name="Scherlach K."/>
            <person name="Martin K."/>
            <person name="Brakhage A.A."/>
            <person name="Petzke L."/>
            <person name="Valiante V."/>
        </authorList>
    </citation>
    <scope>NUCLEOTIDE SEQUENCE [LARGE SCALE GENOMIC DNA]</scope>
    <source>
        <strain evidence="11">SF006504</strain>
    </source>
</reference>
<dbReference type="EMBL" id="CDMC01000006">
    <property type="protein sequence ID" value="CEN62024.1"/>
    <property type="molecule type" value="Genomic_DNA"/>
</dbReference>
<evidence type="ECO:0000256" key="9">
    <source>
        <dbReference type="RuleBase" id="RU000461"/>
    </source>
</evidence>
<evidence type="ECO:0000313" key="11">
    <source>
        <dbReference type="Proteomes" id="UP000054771"/>
    </source>
</evidence>
<dbReference type="InterPro" id="IPR036396">
    <property type="entry name" value="Cyt_P450_sf"/>
</dbReference>
<dbReference type="GO" id="GO:0020037">
    <property type="term" value="F:heme binding"/>
    <property type="evidence" value="ECO:0007669"/>
    <property type="project" value="InterPro"/>
</dbReference>
<dbReference type="AlphaFoldDB" id="A0A0U5HKC3"/>
<dbReference type="Pfam" id="PF00067">
    <property type="entry name" value="p450"/>
    <property type="match status" value="1"/>
</dbReference>
<dbReference type="InterPro" id="IPR002403">
    <property type="entry name" value="Cyt_P450_E_grp-IV"/>
</dbReference>
<keyword evidence="7 9" id="KW-0503">Monooxygenase</keyword>
<protein>
    <recommendedName>
        <fullName evidence="12">Cytochrome P450</fullName>
    </recommendedName>
</protein>
<keyword evidence="4 8" id="KW-0479">Metal-binding</keyword>
<dbReference type="Proteomes" id="UP000054771">
    <property type="component" value="Unassembled WGS sequence"/>
</dbReference>
<dbReference type="PANTHER" id="PTHR24305">
    <property type="entry name" value="CYTOCHROME P450"/>
    <property type="match status" value="1"/>
</dbReference>
<dbReference type="InterPro" id="IPR001128">
    <property type="entry name" value="Cyt_P450"/>
</dbReference>
<dbReference type="Gene3D" id="1.10.630.10">
    <property type="entry name" value="Cytochrome P450"/>
    <property type="match status" value="1"/>
</dbReference>
<keyword evidence="11" id="KW-1185">Reference proteome</keyword>
<accession>A0A0U5HKC3</accession>
<dbReference type="SUPFAM" id="SSF48264">
    <property type="entry name" value="Cytochrome P450"/>
    <property type="match status" value="1"/>
</dbReference>
<organism evidence="10 11">
    <name type="scientific">Aspergillus calidoustus</name>
    <dbReference type="NCBI Taxonomy" id="454130"/>
    <lineage>
        <taxon>Eukaryota</taxon>
        <taxon>Fungi</taxon>
        <taxon>Dikarya</taxon>
        <taxon>Ascomycota</taxon>
        <taxon>Pezizomycotina</taxon>
        <taxon>Eurotiomycetes</taxon>
        <taxon>Eurotiomycetidae</taxon>
        <taxon>Eurotiales</taxon>
        <taxon>Aspergillaceae</taxon>
        <taxon>Aspergillus</taxon>
        <taxon>Aspergillus subgen. Nidulantes</taxon>
    </lineage>
</organism>
<evidence type="ECO:0000256" key="5">
    <source>
        <dbReference type="ARBA" id="ARBA00023002"/>
    </source>
</evidence>